<evidence type="ECO:0000313" key="1">
    <source>
        <dbReference type="EMBL" id="JAE00457.1"/>
    </source>
</evidence>
<organism evidence="1">
    <name type="scientific">Arundo donax</name>
    <name type="common">Giant reed</name>
    <name type="synonym">Donax arundinaceus</name>
    <dbReference type="NCBI Taxonomy" id="35708"/>
    <lineage>
        <taxon>Eukaryota</taxon>
        <taxon>Viridiplantae</taxon>
        <taxon>Streptophyta</taxon>
        <taxon>Embryophyta</taxon>
        <taxon>Tracheophyta</taxon>
        <taxon>Spermatophyta</taxon>
        <taxon>Magnoliopsida</taxon>
        <taxon>Liliopsida</taxon>
        <taxon>Poales</taxon>
        <taxon>Poaceae</taxon>
        <taxon>PACMAD clade</taxon>
        <taxon>Arundinoideae</taxon>
        <taxon>Arundineae</taxon>
        <taxon>Arundo</taxon>
    </lineage>
</organism>
<sequence>MRRCSWRSST</sequence>
<accession>A0A0A9EK30</accession>
<dbReference type="EMBL" id="GBRH01197439">
    <property type="protein sequence ID" value="JAE00457.1"/>
    <property type="molecule type" value="Transcribed_RNA"/>
</dbReference>
<protein>
    <submittedName>
        <fullName evidence="1">Uncharacterized protein</fullName>
    </submittedName>
</protein>
<reference evidence="1" key="2">
    <citation type="journal article" date="2015" name="Data Brief">
        <title>Shoot transcriptome of the giant reed, Arundo donax.</title>
        <authorList>
            <person name="Barrero R.A."/>
            <person name="Guerrero F.D."/>
            <person name="Moolhuijzen P."/>
            <person name="Goolsby J.A."/>
            <person name="Tidwell J."/>
            <person name="Bellgard S.E."/>
            <person name="Bellgard M.I."/>
        </authorList>
    </citation>
    <scope>NUCLEOTIDE SEQUENCE</scope>
    <source>
        <tissue evidence="1">Shoot tissue taken approximately 20 cm above the soil surface</tissue>
    </source>
</reference>
<reference evidence="1" key="1">
    <citation type="submission" date="2014-09" db="EMBL/GenBank/DDBJ databases">
        <authorList>
            <person name="Magalhaes I.L.F."/>
            <person name="Oliveira U."/>
            <person name="Santos F.R."/>
            <person name="Vidigal T.H.D.A."/>
            <person name="Brescovit A.D."/>
            <person name="Santos A.J."/>
        </authorList>
    </citation>
    <scope>NUCLEOTIDE SEQUENCE</scope>
    <source>
        <tissue evidence="1">Shoot tissue taken approximately 20 cm above the soil surface</tissue>
    </source>
</reference>
<proteinExistence type="predicted"/>
<name>A0A0A9EK30_ARUDO</name>